<organism evidence="1 2">
    <name type="scientific">Guyanagaster necrorhizus</name>
    <dbReference type="NCBI Taxonomy" id="856835"/>
    <lineage>
        <taxon>Eukaryota</taxon>
        <taxon>Fungi</taxon>
        <taxon>Dikarya</taxon>
        <taxon>Basidiomycota</taxon>
        <taxon>Agaricomycotina</taxon>
        <taxon>Agaricomycetes</taxon>
        <taxon>Agaricomycetidae</taxon>
        <taxon>Agaricales</taxon>
        <taxon>Marasmiineae</taxon>
        <taxon>Physalacriaceae</taxon>
        <taxon>Guyanagaster</taxon>
    </lineage>
</organism>
<dbReference type="EMBL" id="MU250586">
    <property type="protein sequence ID" value="KAG7439695.1"/>
    <property type="molecule type" value="Genomic_DNA"/>
</dbReference>
<sequence>MSTGHEIFRIYGGKHPEPSRRTVDNKMKSLHDQPLLRPSSWSATSQAAIDTLKSNRVGCCEIDRDNDLDFATEDRELSYAKADAVLARHGKKERRSTFQCQPSGQFANQYPIRCRHEQAGHSTPNCVNCVVTSLHLSGEYNSRTYETTSFTDASDLHVKLIIPGHREATVGPEGPKSNSVTSFSTYAAITSRCLGSQESISSSKTG</sequence>
<evidence type="ECO:0000313" key="2">
    <source>
        <dbReference type="Proteomes" id="UP000812287"/>
    </source>
</evidence>
<dbReference type="GeneID" id="66106917"/>
<evidence type="ECO:0000313" key="1">
    <source>
        <dbReference type="EMBL" id="KAG7439695.1"/>
    </source>
</evidence>
<reference evidence="1" key="1">
    <citation type="submission" date="2020-11" db="EMBL/GenBank/DDBJ databases">
        <title>Adaptations for nitrogen fixation in a non-lichenized fungal sporocarp promotes dispersal by wood-feeding termites.</title>
        <authorList>
            <consortium name="DOE Joint Genome Institute"/>
            <person name="Koch R.A."/>
            <person name="Yoon G."/>
            <person name="Arayal U."/>
            <person name="Lail K."/>
            <person name="Amirebrahimi M."/>
            <person name="Labutti K."/>
            <person name="Lipzen A."/>
            <person name="Riley R."/>
            <person name="Barry K."/>
            <person name="Henrissat B."/>
            <person name="Grigoriev I.V."/>
            <person name="Herr J.R."/>
            <person name="Aime M.C."/>
        </authorList>
    </citation>
    <scope>NUCLEOTIDE SEQUENCE</scope>
    <source>
        <strain evidence="1">MCA 3950</strain>
    </source>
</reference>
<dbReference type="Proteomes" id="UP000812287">
    <property type="component" value="Unassembled WGS sequence"/>
</dbReference>
<name>A0A9P7VFZ5_9AGAR</name>
<dbReference type="AlphaFoldDB" id="A0A9P7VFZ5"/>
<dbReference type="RefSeq" id="XP_043033195.1">
    <property type="nucleotide sequence ID" value="XM_043184620.1"/>
</dbReference>
<gene>
    <name evidence="1" type="ORF">BT62DRAFT_924523</name>
</gene>
<proteinExistence type="predicted"/>
<protein>
    <submittedName>
        <fullName evidence="1">Uncharacterized protein</fullName>
    </submittedName>
</protein>
<comment type="caution">
    <text evidence="1">The sequence shown here is derived from an EMBL/GenBank/DDBJ whole genome shotgun (WGS) entry which is preliminary data.</text>
</comment>
<keyword evidence="2" id="KW-1185">Reference proteome</keyword>
<accession>A0A9P7VFZ5</accession>